<keyword evidence="8 9" id="KW-0560">Oxidoreductase</keyword>
<dbReference type="Proteomes" id="UP000537204">
    <property type="component" value="Unassembled WGS sequence"/>
</dbReference>
<dbReference type="SUPFAM" id="SSF51905">
    <property type="entry name" value="FAD/NAD(P)-binding domain"/>
    <property type="match status" value="1"/>
</dbReference>
<reference evidence="10 11" key="1">
    <citation type="submission" date="2020-08" db="EMBL/GenBank/DDBJ databases">
        <title>Genomic Encyclopedia of Type Strains, Phase IV (KMG-V): Genome sequencing to study the core and pangenomes of soil and plant-associated prokaryotes.</title>
        <authorList>
            <person name="Whitman W."/>
        </authorList>
    </citation>
    <scope>NUCLEOTIDE SEQUENCE [LARGE SCALE GENOMIC DNA]</scope>
    <source>
        <strain evidence="10 11">S3M1</strain>
    </source>
</reference>
<evidence type="ECO:0000313" key="11">
    <source>
        <dbReference type="Proteomes" id="UP000537204"/>
    </source>
</evidence>
<evidence type="ECO:0000256" key="1">
    <source>
        <dbReference type="ARBA" id="ARBA00001139"/>
    </source>
</evidence>
<dbReference type="NCBIfam" id="NF003611">
    <property type="entry name" value="PRK05257.3-2"/>
    <property type="match status" value="1"/>
</dbReference>
<dbReference type="AlphaFoldDB" id="A0A7W8ZPL1"/>
<dbReference type="NCBIfam" id="NF009875">
    <property type="entry name" value="PRK13339.1"/>
    <property type="match status" value="1"/>
</dbReference>
<evidence type="ECO:0000256" key="3">
    <source>
        <dbReference type="ARBA" id="ARBA00005012"/>
    </source>
</evidence>
<keyword evidence="6 9" id="KW-0285">Flavoprotein</keyword>
<dbReference type="GO" id="GO:0006099">
    <property type="term" value="P:tricarboxylic acid cycle"/>
    <property type="evidence" value="ECO:0007669"/>
    <property type="project" value="UniProtKB-UniRule"/>
</dbReference>
<accession>A0A7W8ZPL1</accession>
<protein>
    <recommendedName>
        <fullName evidence="9">Probable malate:quinone oxidoreductase</fullName>
        <ecNumber evidence="9">1.1.5.4</ecNumber>
    </recommendedName>
    <alternativeName>
        <fullName evidence="9">MQO</fullName>
    </alternativeName>
    <alternativeName>
        <fullName evidence="9">Malate dehydrogenase [quinone]</fullName>
    </alternativeName>
</protein>
<dbReference type="HAMAP" id="MF_00212">
    <property type="entry name" value="MQO"/>
    <property type="match status" value="1"/>
</dbReference>
<comment type="catalytic activity">
    <reaction evidence="1 9">
        <text>(S)-malate + a quinone = a quinol + oxaloacetate</text>
        <dbReference type="Rhea" id="RHEA:46012"/>
        <dbReference type="ChEBI" id="CHEBI:15589"/>
        <dbReference type="ChEBI" id="CHEBI:16452"/>
        <dbReference type="ChEBI" id="CHEBI:24646"/>
        <dbReference type="ChEBI" id="CHEBI:132124"/>
        <dbReference type="EC" id="1.1.5.4"/>
    </reaction>
</comment>
<sequence length="499" mass="55001">MTSLDQNSKIVLIGAGIMSATLGTLLKELVPGCSIRIFERLDRVAAESSDPWNNAGTGHSALCELNYTPERADGSIDTSKAIPIIEEFEVTKQFWSYLTEEKKIADPKIFIRSVPHMSFVHGKENVSYLKKRYEALQQYELYKGMEFSDDPEVIKQWAPLLIDGREQLEEVAATHIGLGTDVNFGALTQTLIENMKSAGQLEVHLQHEVENLKKTHEGSWELEVKDLLSGEKHQVTADFVFIGAGGGALHLLQASGIPEGKPYAGFPVGGEWLICKNPAVVNSHNAKVYGQASVGAPPMSVPHMDTRVIGDEKAILFGPFATFSTKFLKEGSVFDLFQSIKYWNIAPLLKVGLENFALEKYLVEQLSLSFEDRINTLKVFYPEVNPQDWELSQAGQRVQVIFNDPDKGGELKFGTEIIAGADGNIAALLGASPGASTAVPIMLDLLKTCFPDAVSGEWGAKLKTMIPTYGQQLNGNMELIKKTRDRTSKTLQLDWIQPD</sequence>
<evidence type="ECO:0000256" key="2">
    <source>
        <dbReference type="ARBA" id="ARBA00001974"/>
    </source>
</evidence>
<evidence type="ECO:0000256" key="6">
    <source>
        <dbReference type="ARBA" id="ARBA00022630"/>
    </source>
</evidence>
<organism evidence="10 11">
    <name type="scientific">Pedobacter cryoconitis</name>
    <dbReference type="NCBI Taxonomy" id="188932"/>
    <lineage>
        <taxon>Bacteria</taxon>
        <taxon>Pseudomonadati</taxon>
        <taxon>Bacteroidota</taxon>
        <taxon>Sphingobacteriia</taxon>
        <taxon>Sphingobacteriales</taxon>
        <taxon>Sphingobacteriaceae</taxon>
        <taxon>Pedobacter</taxon>
    </lineage>
</organism>
<evidence type="ECO:0000256" key="5">
    <source>
        <dbReference type="ARBA" id="ARBA00022532"/>
    </source>
</evidence>
<dbReference type="EC" id="1.1.5.4" evidence="9"/>
<evidence type="ECO:0000313" key="10">
    <source>
        <dbReference type="EMBL" id="MBB5637693.1"/>
    </source>
</evidence>
<dbReference type="NCBIfam" id="NF003603">
    <property type="entry name" value="PRK05257.1-1"/>
    <property type="match status" value="1"/>
</dbReference>
<gene>
    <name evidence="9" type="primary">mqo</name>
    <name evidence="10" type="ORF">HDE68_003618</name>
</gene>
<comment type="cofactor">
    <cofactor evidence="2 9">
        <name>FAD</name>
        <dbReference type="ChEBI" id="CHEBI:57692"/>
    </cofactor>
</comment>
<dbReference type="Pfam" id="PF06039">
    <property type="entry name" value="Mqo"/>
    <property type="match status" value="1"/>
</dbReference>
<comment type="caution">
    <text evidence="10">The sequence shown here is derived from an EMBL/GenBank/DDBJ whole genome shotgun (WGS) entry which is preliminary data.</text>
</comment>
<comment type="pathway">
    <text evidence="3 9">Carbohydrate metabolism; tricarboxylic acid cycle; oxaloacetate from (S)-malate (quinone route): step 1/1.</text>
</comment>
<dbReference type="UniPathway" id="UPA00223">
    <property type="reaction ID" value="UER01008"/>
</dbReference>
<dbReference type="NCBIfam" id="NF003606">
    <property type="entry name" value="PRK05257.2-1"/>
    <property type="match status" value="1"/>
</dbReference>
<dbReference type="InterPro" id="IPR006231">
    <property type="entry name" value="MQO"/>
</dbReference>
<evidence type="ECO:0000256" key="8">
    <source>
        <dbReference type="ARBA" id="ARBA00023002"/>
    </source>
</evidence>
<dbReference type="RefSeq" id="WP_183883561.1">
    <property type="nucleotide sequence ID" value="NZ_JACHCE010000006.1"/>
</dbReference>
<evidence type="ECO:0000256" key="9">
    <source>
        <dbReference type="HAMAP-Rule" id="MF_00212"/>
    </source>
</evidence>
<proteinExistence type="inferred from homology"/>
<dbReference type="GO" id="GO:0047545">
    <property type="term" value="F:(S)-2-hydroxyglutarate dehydrogenase activity"/>
    <property type="evidence" value="ECO:0007669"/>
    <property type="project" value="TreeGrafter"/>
</dbReference>
<evidence type="ECO:0000256" key="4">
    <source>
        <dbReference type="ARBA" id="ARBA00006389"/>
    </source>
</evidence>
<dbReference type="EMBL" id="JACHCE010000006">
    <property type="protein sequence ID" value="MBB5637693.1"/>
    <property type="molecule type" value="Genomic_DNA"/>
</dbReference>
<comment type="similarity">
    <text evidence="4 9">Belongs to the MQO family.</text>
</comment>
<name>A0A7W8ZPL1_9SPHI</name>
<dbReference type="InterPro" id="IPR036188">
    <property type="entry name" value="FAD/NAD-bd_sf"/>
</dbReference>
<dbReference type="NCBIfam" id="TIGR01320">
    <property type="entry name" value="mal_quin_oxido"/>
    <property type="match status" value="1"/>
</dbReference>
<keyword evidence="7 9" id="KW-0274">FAD</keyword>
<keyword evidence="5 9" id="KW-0816">Tricarboxylic acid cycle</keyword>
<dbReference type="PANTHER" id="PTHR43104:SF2">
    <property type="entry name" value="L-2-HYDROXYGLUTARATE DEHYDROGENASE, MITOCHONDRIAL"/>
    <property type="match status" value="1"/>
</dbReference>
<dbReference type="GO" id="GO:0008924">
    <property type="term" value="F:L-malate dehydrogenase (quinone) activity"/>
    <property type="evidence" value="ECO:0007669"/>
    <property type="project" value="UniProtKB-UniRule"/>
</dbReference>
<evidence type="ECO:0000256" key="7">
    <source>
        <dbReference type="ARBA" id="ARBA00022827"/>
    </source>
</evidence>
<dbReference type="NCBIfam" id="NF003605">
    <property type="entry name" value="PRK05257.1-4"/>
    <property type="match status" value="1"/>
</dbReference>
<dbReference type="PANTHER" id="PTHR43104">
    <property type="entry name" value="L-2-HYDROXYGLUTARATE DEHYDROGENASE, MITOCHONDRIAL"/>
    <property type="match status" value="1"/>
</dbReference>